<sequence>MASANPSFGLSENGEEAFKKRDESVRSTTPCTKTEPPTAAQPPQTCTEGTYPTDSADQYNNVNDDDDNNQTVVVAGNNPKSTIIVGGGHPTGQAQVADLTSM</sequence>
<dbReference type="Proteomes" id="UP000789405">
    <property type="component" value="Unassembled WGS sequence"/>
</dbReference>
<feature type="compositionally biased region" description="Low complexity" evidence="1">
    <location>
        <begin position="34"/>
        <end position="48"/>
    </location>
</feature>
<feature type="compositionally biased region" description="Polar residues" evidence="1">
    <location>
        <begin position="1"/>
        <end position="10"/>
    </location>
</feature>
<dbReference type="AlphaFoldDB" id="A0A9N9NS65"/>
<feature type="non-terminal residue" evidence="2">
    <location>
        <position position="1"/>
    </location>
</feature>
<reference evidence="2" key="1">
    <citation type="submission" date="2021-06" db="EMBL/GenBank/DDBJ databases">
        <authorList>
            <person name="Kallberg Y."/>
            <person name="Tangrot J."/>
            <person name="Rosling A."/>
        </authorList>
    </citation>
    <scope>NUCLEOTIDE SEQUENCE</scope>
    <source>
        <strain evidence="2">MA453B</strain>
    </source>
</reference>
<feature type="compositionally biased region" description="Polar residues" evidence="1">
    <location>
        <begin position="92"/>
        <end position="102"/>
    </location>
</feature>
<feature type="region of interest" description="Disordered" evidence="1">
    <location>
        <begin position="1"/>
        <end position="102"/>
    </location>
</feature>
<keyword evidence="3" id="KW-1185">Reference proteome</keyword>
<comment type="caution">
    <text evidence="2">The sequence shown here is derived from an EMBL/GenBank/DDBJ whole genome shotgun (WGS) entry which is preliminary data.</text>
</comment>
<evidence type="ECO:0000313" key="2">
    <source>
        <dbReference type="EMBL" id="CAG8765891.1"/>
    </source>
</evidence>
<gene>
    <name evidence="2" type="ORF">DERYTH_LOCUS18235</name>
</gene>
<name>A0A9N9NS65_9GLOM</name>
<accession>A0A9N9NS65</accession>
<evidence type="ECO:0000256" key="1">
    <source>
        <dbReference type="SAM" id="MobiDB-lite"/>
    </source>
</evidence>
<evidence type="ECO:0000313" key="3">
    <source>
        <dbReference type="Proteomes" id="UP000789405"/>
    </source>
</evidence>
<dbReference type="EMBL" id="CAJVPY010018206">
    <property type="protein sequence ID" value="CAG8765891.1"/>
    <property type="molecule type" value="Genomic_DNA"/>
</dbReference>
<feature type="compositionally biased region" description="Basic and acidic residues" evidence="1">
    <location>
        <begin position="16"/>
        <end position="25"/>
    </location>
</feature>
<organism evidence="2 3">
    <name type="scientific">Dentiscutata erythropus</name>
    <dbReference type="NCBI Taxonomy" id="1348616"/>
    <lineage>
        <taxon>Eukaryota</taxon>
        <taxon>Fungi</taxon>
        <taxon>Fungi incertae sedis</taxon>
        <taxon>Mucoromycota</taxon>
        <taxon>Glomeromycotina</taxon>
        <taxon>Glomeromycetes</taxon>
        <taxon>Diversisporales</taxon>
        <taxon>Gigasporaceae</taxon>
        <taxon>Dentiscutata</taxon>
    </lineage>
</organism>
<protein>
    <submittedName>
        <fullName evidence="2">624_t:CDS:1</fullName>
    </submittedName>
</protein>
<proteinExistence type="predicted"/>